<dbReference type="AlphaFoldDB" id="A0A0L0S8A0"/>
<organism evidence="2 3">
    <name type="scientific">Allomyces macrogynus (strain ATCC 38327)</name>
    <name type="common">Allomyces javanicus var. macrogynus</name>
    <dbReference type="NCBI Taxonomy" id="578462"/>
    <lineage>
        <taxon>Eukaryota</taxon>
        <taxon>Fungi</taxon>
        <taxon>Fungi incertae sedis</taxon>
        <taxon>Blastocladiomycota</taxon>
        <taxon>Blastocladiomycetes</taxon>
        <taxon>Blastocladiales</taxon>
        <taxon>Blastocladiaceae</taxon>
        <taxon>Allomyces</taxon>
    </lineage>
</organism>
<dbReference type="OrthoDB" id="64281at2759"/>
<keyword evidence="3" id="KW-1185">Reference proteome</keyword>
<evidence type="ECO:0000256" key="1">
    <source>
        <dbReference type="SAM" id="MobiDB-lite"/>
    </source>
</evidence>
<reference evidence="2 3" key="1">
    <citation type="submission" date="2009-11" db="EMBL/GenBank/DDBJ databases">
        <title>Annotation of Allomyces macrogynus ATCC 38327.</title>
        <authorList>
            <consortium name="The Broad Institute Genome Sequencing Platform"/>
            <person name="Russ C."/>
            <person name="Cuomo C."/>
            <person name="Burger G."/>
            <person name="Gray M.W."/>
            <person name="Holland P.W.H."/>
            <person name="King N."/>
            <person name="Lang F.B.F."/>
            <person name="Roger A.J."/>
            <person name="Ruiz-Trillo I."/>
            <person name="Young S.K."/>
            <person name="Zeng Q."/>
            <person name="Gargeya S."/>
            <person name="Fitzgerald M."/>
            <person name="Haas B."/>
            <person name="Abouelleil A."/>
            <person name="Alvarado L."/>
            <person name="Arachchi H.M."/>
            <person name="Berlin A."/>
            <person name="Chapman S.B."/>
            <person name="Gearin G."/>
            <person name="Goldberg J."/>
            <person name="Griggs A."/>
            <person name="Gujja S."/>
            <person name="Hansen M."/>
            <person name="Heiman D."/>
            <person name="Howarth C."/>
            <person name="Larimer J."/>
            <person name="Lui A."/>
            <person name="MacDonald P.J.P."/>
            <person name="McCowen C."/>
            <person name="Montmayeur A."/>
            <person name="Murphy C."/>
            <person name="Neiman D."/>
            <person name="Pearson M."/>
            <person name="Priest M."/>
            <person name="Roberts A."/>
            <person name="Saif S."/>
            <person name="Shea T."/>
            <person name="Sisk P."/>
            <person name="Stolte C."/>
            <person name="Sykes S."/>
            <person name="Wortman J."/>
            <person name="Nusbaum C."/>
            <person name="Birren B."/>
        </authorList>
    </citation>
    <scope>NUCLEOTIDE SEQUENCE [LARGE SCALE GENOMIC DNA]</scope>
    <source>
        <strain evidence="2 3">ATCC 38327</strain>
    </source>
</reference>
<accession>A0A0L0S8A0</accession>
<feature type="region of interest" description="Disordered" evidence="1">
    <location>
        <begin position="142"/>
        <end position="199"/>
    </location>
</feature>
<evidence type="ECO:0000313" key="3">
    <source>
        <dbReference type="Proteomes" id="UP000054350"/>
    </source>
</evidence>
<sequence>MRGDLDKPASASGIIKLGRMRFNANCSDPKDPFTDCKDKFTVPSGWRNGEMYACSWFWNFDGNQAGEEYSTCFDIKVAATAASSASVGGAIGFESGVSGKPAPVPVPVPAPVPAPIPVPVPVPVPAAPAAPAVPATPVPAVPAPPASPAKPATPSPTPASSTPSTTPPAKKSSTSSPPSKFAPRPKATESVPVPAPQSVVITPPQPLPKITVSLPAALPSVPAQAKNSPAVQLPVPGKGARAMQEAVAKVMSRIMATHKKRAEARMGVPFRAARVSETEVTK</sequence>
<proteinExistence type="predicted"/>
<name>A0A0L0S8A0_ALLM3</name>
<dbReference type="VEuPathDB" id="FungiDB:AMAG_18286"/>
<evidence type="ECO:0000313" key="2">
    <source>
        <dbReference type="EMBL" id="KNE58635.1"/>
    </source>
</evidence>
<feature type="compositionally biased region" description="Low complexity" evidence="1">
    <location>
        <begin position="158"/>
        <end position="182"/>
    </location>
</feature>
<dbReference type="Proteomes" id="UP000054350">
    <property type="component" value="Unassembled WGS sequence"/>
</dbReference>
<gene>
    <name evidence="2" type="ORF">AMAG_18286</name>
</gene>
<dbReference type="EMBL" id="GG745333">
    <property type="protein sequence ID" value="KNE58635.1"/>
    <property type="molecule type" value="Genomic_DNA"/>
</dbReference>
<reference evidence="3" key="2">
    <citation type="submission" date="2009-11" db="EMBL/GenBank/DDBJ databases">
        <title>The Genome Sequence of Allomyces macrogynus strain ATCC 38327.</title>
        <authorList>
            <consortium name="The Broad Institute Genome Sequencing Platform"/>
            <person name="Russ C."/>
            <person name="Cuomo C."/>
            <person name="Shea T."/>
            <person name="Young S.K."/>
            <person name="Zeng Q."/>
            <person name="Koehrsen M."/>
            <person name="Haas B."/>
            <person name="Borodovsky M."/>
            <person name="Guigo R."/>
            <person name="Alvarado L."/>
            <person name="Berlin A."/>
            <person name="Borenstein D."/>
            <person name="Chen Z."/>
            <person name="Engels R."/>
            <person name="Freedman E."/>
            <person name="Gellesch M."/>
            <person name="Goldberg J."/>
            <person name="Griggs A."/>
            <person name="Gujja S."/>
            <person name="Heiman D."/>
            <person name="Hepburn T."/>
            <person name="Howarth C."/>
            <person name="Jen D."/>
            <person name="Larson L."/>
            <person name="Lewis B."/>
            <person name="Mehta T."/>
            <person name="Park D."/>
            <person name="Pearson M."/>
            <person name="Roberts A."/>
            <person name="Saif S."/>
            <person name="Shenoy N."/>
            <person name="Sisk P."/>
            <person name="Stolte C."/>
            <person name="Sykes S."/>
            <person name="Walk T."/>
            <person name="White J."/>
            <person name="Yandava C."/>
            <person name="Burger G."/>
            <person name="Gray M.W."/>
            <person name="Holland P.W.H."/>
            <person name="King N."/>
            <person name="Lang F.B.F."/>
            <person name="Roger A.J."/>
            <person name="Ruiz-Trillo I."/>
            <person name="Lander E."/>
            <person name="Nusbaum C."/>
        </authorList>
    </citation>
    <scope>NUCLEOTIDE SEQUENCE [LARGE SCALE GENOMIC DNA]</scope>
    <source>
        <strain evidence="3">ATCC 38327</strain>
    </source>
</reference>
<protein>
    <submittedName>
        <fullName evidence="2">Uncharacterized protein</fullName>
    </submittedName>
</protein>
<feature type="compositionally biased region" description="Pro residues" evidence="1">
    <location>
        <begin position="142"/>
        <end position="157"/>
    </location>
</feature>